<dbReference type="PANTHER" id="PTHR33406:SF13">
    <property type="entry name" value="MEMBRANE PROTEIN YDFJ"/>
    <property type="match status" value="1"/>
</dbReference>
<evidence type="ECO:0000256" key="4">
    <source>
        <dbReference type="ARBA" id="ARBA00022989"/>
    </source>
</evidence>
<feature type="transmembrane region" description="Helical" evidence="6">
    <location>
        <begin position="727"/>
        <end position="746"/>
    </location>
</feature>
<evidence type="ECO:0000256" key="5">
    <source>
        <dbReference type="ARBA" id="ARBA00023136"/>
    </source>
</evidence>
<feature type="transmembrane region" description="Helical" evidence="6">
    <location>
        <begin position="258"/>
        <end position="276"/>
    </location>
</feature>
<keyword evidence="2" id="KW-1003">Cell membrane</keyword>
<evidence type="ECO:0000313" key="9">
    <source>
        <dbReference type="Proteomes" id="UP000244248"/>
    </source>
</evidence>
<feature type="transmembrane region" description="Helical" evidence="6">
    <location>
        <begin position="379"/>
        <end position="398"/>
    </location>
</feature>
<dbReference type="Gene3D" id="1.20.1640.10">
    <property type="entry name" value="Multidrug efflux transporter AcrB transmembrane domain"/>
    <property type="match status" value="2"/>
</dbReference>
<evidence type="ECO:0000256" key="3">
    <source>
        <dbReference type="ARBA" id="ARBA00022692"/>
    </source>
</evidence>
<dbReference type="PANTHER" id="PTHR33406">
    <property type="entry name" value="MEMBRANE PROTEIN MJ1562-RELATED"/>
    <property type="match status" value="1"/>
</dbReference>
<dbReference type="Proteomes" id="UP000244248">
    <property type="component" value="Unassembled WGS sequence"/>
</dbReference>
<feature type="domain" description="Membrane transport protein MMPL" evidence="7">
    <location>
        <begin position="195"/>
        <end position="399"/>
    </location>
</feature>
<proteinExistence type="predicted"/>
<dbReference type="Pfam" id="PF03176">
    <property type="entry name" value="MMPL"/>
    <property type="match status" value="1"/>
</dbReference>
<feature type="transmembrane region" description="Helical" evidence="6">
    <location>
        <begin position="12"/>
        <end position="30"/>
    </location>
</feature>
<keyword evidence="3 6" id="KW-0812">Transmembrane</keyword>
<dbReference type="AlphaFoldDB" id="A0A2T5MFR4"/>
<evidence type="ECO:0000313" key="8">
    <source>
        <dbReference type="EMBL" id="PTU31402.1"/>
    </source>
</evidence>
<organism evidence="8 9">
    <name type="scientific">Stenotrophobium rhamnosiphilum</name>
    <dbReference type="NCBI Taxonomy" id="2029166"/>
    <lineage>
        <taxon>Bacteria</taxon>
        <taxon>Pseudomonadati</taxon>
        <taxon>Pseudomonadota</taxon>
        <taxon>Gammaproteobacteria</taxon>
        <taxon>Nevskiales</taxon>
        <taxon>Nevskiaceae</taxon>
        <taxon>Stenotrophobium</taxon>
    </lineage>
</organism>
<keyword evidence="5 6" id="KW-0472">Membrane</keyword>
<keyword evidence="9" id="KW-1185">Reference proteome</keyword>
<accession>A0A2T5MFR4</accession>
<gene>
    <name evidence="8" type="ORF">CJD38_08650</name>
</gene>
<feature type="transmembrane region" description="Helical" evidence="6">
    <location>
        <begin position="283"/>
        <end position="305"/>
    </location>
</feature>
<evidence type="ECO:0000256" key="1">
    <source>
        <dbReference type="ARBA" id="ARBA00004651"/>
    </source>
</evidence>
<sequence length="788" mass="84402">MSTEAIRARGVRLRFFIWLALMLAVCGAFFTDLKGNLSTETDILALLPGAQHDPVVDHALREFSDQAGRKVLILVGSRNAEDARVAGATFAADLKAGEGIADVQYEVRNRIGETLKAYLAYRHSLLSALDRERLAIDQGEALYRDAQRALYTPAGLMRPATPAEDPLGLLSDFLMAQVPPLGKVQLDGGVLSVAGEGKHWVLVIAETREGPFASTTQESVMPVIEAATEKARAAGADVLVSGLLPHAAYAAKQAHHEVATFGLVSLIGTILLLLFVHRSMRPVLMSAGSIALGLMAALIACHWIFGRVHLLTLVFGSSLIGVAADYSTYFLTDAFRVPRRWDGRDAVRHVAPGVLLGLGTALTAYAALMVAPFPGLRQIAVFSAVGLTVACGCVLCLFPMMRPPQAPDISPAIEKILRALLPQPIRKGGMLILLLIVMVAAVGLMRLTVVNDLHLMQSTPPQLVDSERRVRALMNNPTESQFFLITGSSEEEVLQHEEAFLPKLDALQAKGAISSYAAVTRALPSQKAQADNAALLLRTAYAPDGLLQRMLTELGYEPAQIATRLAEAQAGTRARLTAQGWLASAASDSYRHLWLGKISDRYASVVTLGGIRDIAVLRAIKQADVRLVDKVGDISELLARYQRITLWIVALGYVGVLLLFSLRYGFSSALRVVLSPALASVGTLGIFGLMGEALNLFSTFSLLLVLGIGIDYAIFLREGRVSPLSSMIAVLVCAATALLSFGMLAFSSTPFIHSFGLTMLIGITLAVVVAQILAQPAGAVSHGELRND</sequence>
<dbReference type="InterPro" id="IPR050545">
    <property type="entry name" value="Mycobact_MmpL"/>
</dbReference>
<dbReference type="EMBL" id="QANS01000003">
    <property type="protein sequence ID" value="PTU31402.1"/>
    <property type="molecule type" value="Genomic_DNA"/>
</dbReference>
<feature type="transmembrane region" description="Helical" evidence="6">
    <location>
        <begin position="669"/>
        <end position="690"/>
    </location>
</feature>
<dbReference type="SUPFAM" id="SSF82866">
    <property type="entry name" value="Multidrug efflux transporter AcrB transmembrane domain"/>
    <property type="match status" value="2"/>
</dbReference>
<feature type="transmembrane region" description="Helical" evidence="6">
    <location>
        <begin position="311"/>
        <end position="332"/>
    </location>
</feature>
<evidence type="ECO:0000259" key="7">
    <source>
        <dbReference type="Pfam" id="PF03176"/>
    </source>
</evidence>
<dbReference type="GO" id="GO:0005886">
    <property type="term" value="C:plasma membrane"/>
    <property type="evidence" value="ECO:0007669"/>
    <property type="project" value="UniProtKB-SubCell"/>
</dbReference>
<name>A0A2T5MFR4_9GAMM</name>
<feature type="transmembrane region" description="Helical" evidence="6">
    <location>
        <begin position="353"/>
        <end position="373"/>
    </location>
</feature>
<feature type="transmembrane region" description="Helical" evidence="6">
    <location>
        <begin position="752"/>
        <end position="774"/>
    </location>
</feature>
<feature type="transmembrane region" description="Helical" evidence="6">
    <location>
        <begin position="696"/>
        <end position="715"/>
    </location>
</feature>
<feature type="transmembrane region" description="Helical" evidence="6">
    <location>
        <begin position="644"/>
        <end position="662"/>
    </location>
</feature>
<dbReference type="InterPro" id="IPR004869">
    <property type="entry name" value="MMPL_dom"/>
</dbReference>
<comment type="caution">
    <text evidence="8">The sequence shown here is derived from an EMBL/GenBank/DDBJ whole genome shotgun (WGS) entry which is preliminary data.</text>
</comment>
<keyword evidence="4 6" id="KW-1133">Transmembrane helix</keyword>
<reference evidence="8 9" key="1">
    <citation type="submission" date="2018-04" db="EMBL/GenBank/DDBJ databases">
        <title>Novel species isolated from glacier.</title>
        <authorList>
            <person name="Liu Q."/>
            <person name="Xin Y.-H."/>
        </authorList>
    </citation>
    <scope>NUCLEOTIDE SEQUENCE [LARGE SCALE GENOMIC DNA]</scope>
    <source>
        <strain evidence="8 9">GT1R17</strain>
    </source>
</reference>
<evidence type="ECO:0000256" key="6">
    <source>
        <dbReference type="SAM" id="Phobius"/>
    </source>
</evidence>
<feature type="transmembrane region" description="Helical" evidence="6">
    <location>
        <begin position="428"/>
        <end position="449"/>
    </location>
</feature>
<evidence type="ECO:0000256" key="2">
    <source>
        <dbReference type="ARBA" id="ARBA00022475"/>
    </source>
</evidence>
<protein>
    <recommendedName>
        <fullName evidence="7">Membrane transport protein MMPL domain-containing protein</fullName>
    </recommendedName>
</protein>
<comment type="subcellular location">
    <subcellularLocation>
        <location evidence="1">Cell membrane</location>
        <topology evidence="1">Multi-pass membrane protein</topology>
    </subcellularLocation>
</comment>